<keyword evidence="4 5" id="KW-0963">Cytoplasm</keyword>
<dbReference type="HAMAP" id="MF_01114">
    <property type="entry name" value="RecX"/>
    <property type="match status" value="1"/>
</dbReference>
<dbReference type="InParanoid" id="A0A395JKK9"/>
<proteinExistence type="inferred from homology"/>
<evidence type="ECO:0000259" key="7">
    <source>
        <dbReference type="Pfam" id="PF02631"/>
    </source>
</evidence>
<dbReference type="PANTHER" id="PTHR33602:SF1">
    <property type="entry name" value="REGULATORY PROTEIN RECX FAMILY PROTEIN"/>
    <property type="match status" value="1"/>
</dbReference>
<dbReference type="InterPro" id="IPR003783">
    <property type="entry name" value="Regulatory_RecX"/>
</dbReference>
<evidence type="ECO:0000256" key="2">
    <source>
        <dbReference type="ARBA" id="ARBA00009695"/>
    </source>
</evidence>
<dbReference type="Pfam" id="PF21981">
    <property type="entry name" value="RecX_HTH3"/>
    <property type="match status" value="1"/>
</dbReference>
<feature type="domain" description="RecX third three-helical" evidence="8">
    <location>
        <begin position="201"/>
        <end position="243"/>
    </location>
</feature>
<protein>
    <recommendedName>
        <fullName evidence="3 5">Regulatory protein RecX</fullName>
    </recommendedName>
</protein>
<comment type="similarity">
    <text evidence="2 5">Belongs to the RecX family.</text>
</comment>
<evidence type="ECO:0000256" key="5">
    <source>
        <dbReference type="HAMAP-Rule" id="MF_01114"/>
    </source>
</evidence>
<dbReference type="PANTHER" id="PTHR33602">
    <property type="entry name" value="REGULATORY PROTEIN RECX FAMILY PROTEIN"/>
    <property type="match status" value="1"/>
</dbReference>
<reference evidence="9 10" key="1">
    <citation type="submission" date="2018-06" db="EMBL/GenBank/DDBJ databases">
        <title>Genomic Encyclopedia of Type Strains, Phase IV (KMG-IV): sequencing the most valuable type-strain genomes for metagenomic binning, comparative biology and taxonomic classification.</title>
        <authorList>
            <person name="Goeker M."/>
        </authorList>
    </citation>
    <scope>NUCLEOTIDE SEQUENCE [LARGE SCALE GENOMIC DNA]</scope>
    <source>
        <strain evidence="9 10">DSM 24032</strain>
    </source>
</reference>
<evidence type="ECO:0000256" key="3">
    <source>
        <dbReference type="ARBA" id="ARBA00018111"/>
    </source>
</evidence>
<dbReference type="InterPro" id="IPR053924">
    <property type="entry name" value="RecX_HTH_2nd"/>
</dbReference>
<keyword evidence="10" id="KW-1185">Reference proteome</keyword>
<dbReference type="Pfam" id="PF02631">
    <property type="entry name" value="RecX_HTH2"/>
    <property type="match status" value="1"/>
</dbReference>
<feature type="compositionally biased region" description="Polar residues" evidence="6">
    <location>
        <begin position="13"/>
        <end position="24"/>
    </location>
</feature>
<feature type="region of interest" description="Disordered" evidence="6">
    <location>
        <begin position="1"/>
        <end position="52"/>
    </location>
</feature>
<comment type="caution">
    <text evidence="9">The sequence shown here is derived from an EMBL/GenBank/DDBJ whole genome shotgun (WGS) entry which is preliminary data.</text>
</comment>
<dbReference type="Proteomes" id="UP000253083">
    <property type="component" value="Unassembled WGS sequence"/>
</dbReference>
<feature type="compositionally biased region" description="Basic residues" evidence="6">
    <location>
        <begin position="1"/>
        <end position="11"/>
    </location>
</feature>
<feature type="domain" description="RecX second three-helical" evidence="7">
    <location>
        <begin position="156"/>
        <end position="191"/>
    </location>
</feature>
<gene>
    <name evidence="5" type="primary">recX</name>
    <name evidence="9" type="ORF">DFR28_104247</name>
</gene>
<feature type="compositionally biased region" description="Basic and acidic residues" evidence="6">
    <location>
        <begin position="27"/>
        <end position="37"/>
    </location>
</feature>
<name>A0A395JKK9_9GAMM</name>
<dbReference type="GO" id="GO:0006282">
    <property type="term" value="P:regulation of DNA repair"/>
    <property type="evidence" value="ECO:0007669"/>
    <property type="project" value="UniProtKB-UniRule"/>
</dbReference>
<dbReference type="InterPro" id="IPR036388">
    <property type="entry name" value="WH-like_DNA-bd_sf"/>
</dbReference>
<comment type="subcellular location">
    <subcellularLocation>
        <location evidence="1 5">Cytoplasm</location>
    </subcellularLocation>
</comment>
<evidence type="ECO:0000256" key="1">
    <source>
        <dbReference type="ARBA" id="ARBA00004496"/>
    </source>
</evidence>
<dbReference type="FunCoup" id="A0A395JKK9">
    <property type="interactions" value="72"/>
</dbReference>
<dbReference type="GO" id="GO:0005737">
    <property type="term" value="C:cytoplasm"/>
    <property type="evidence" value="ECO:0007669"/>
    <property type="project" value="UniProtKB-SubCell"/>
</dbReference>
<accession>A0A395JKK9</accession>
<dbReference type="RefSeq" id="WP_113955179.1">
    <property type="nucleotide sequence ID" value="NZ_QNRT01000004.1"/>
</dbReference>
<comment type="function">
    <text evidence="5">Modulates RecA activity.</text>
</comment>
<dbReference type="InterPro" id="IPR053925">
    <property type="entry name" value="RecX_HTH_3rd"/>
</dbReference>
<dbReference type="EMBL" id="QNRT01000004">
    <property type="protein sequence ID" value="RBP49318.1"/>
    <property type="molecule type" value="Genomic_DNA"/>
</dbReference>
<dbReference type="OrthoDB" id="7066780at2"/>
<evidence type="ECO:0000313" key="10">
    <source>
        <dbReference type="Proteomes" id="UP000253083"/>
    </source>
</evidence>
<dbReference type="Gene3D" id="1.10.10.10">
    <property type="entry name" value="Winged helix-like DNA-binding domain superfamily/Winged helix DNA-binding domain"/>
    <property type="match status" value="3"/>
</dbReference>
<organism evidence="9 10">
    <name type="scientific">Arenicella xantha</name>
    <dbReference type="NCBI Taxonomy" id="644221"/>
    <lineage>
        <taxon>Bacteria</taxon>
        <taxon>Pseudomonadati</taxon>
        <taxon>Pseudomonadota</taxon>
        <taxon>Gammaproteobacteria</taxon>
        <taxon>Arenicellales</taxon>
        <taxon>Arenicellaceae</taxon>
        <taxon>Arenicella</taxon>
    </lineage>
</organism>
<dbReference type="AlphaFoldDB" id="A0A395JKK9"/>
<sequence length="250" mass="28231">MRIIKPSRRPRTGQLNRQASSSSDQGDELRVRQDTQRENSNTTSQGWDAHELEDRLRKIRQSRDLTAGSAGSQADSIQSGESLAVTSEDLGEADALDVRKKQYLVLQSKAIRLLAMREHSVKELHTKLSSKAEGFIDLVDAVIEEMLNEGYLSNDRFAESYTRSRLARGFGPVKIKLELQNKGIEASLADEYIDARSGHWLDAAIKQYHKKYGDAVVSDYNDWSKRARFLQGRGFTMDHIHIVVPTVVQD</sequence>
<evidence type="ECO:0000256" key="6">
    <source>
        <dbReference type="SAM" id="MobiDB-lite"/>
    </source>
</evidence>
<evidence type="ECO:0000313" key="9">
    <source>
        <dbReference type="EMBL" id="RBP49318.1"/>
    </source>
</evidence>
<evidence type="ECO:0000256" key="4">
    <source>
        <dbReference type="ARBA" id="ARBA00022490"/>
    </source>
</evidence>
<evidence type="ECO:0000259" key="8">
    <source>
        <dbReference type="Pfam" id="PF21981"/>
    </source>
</evidence>